<evidence type="ECO:0000259" key="2">
    <source>
        <dbReference type="Pfam" id="PF01400"/>
    </source>
</evidence>
<dbReference type="AlphaFoldDB" id="A0A8S1B946"/>
<feature type="domain" description="Peptidase M12A" evidence="2">
    <location>
        <begin position="3"/>
        <end position="126"/>
    </location>
</feature>
<accession>A0A8S1B946</accession>
<dbReference type="Proteomes" id="UP000494256">
    <property type="component" value="Unassembled WGS sequence"/>
</dbReference>
<comment type="caution">
    <text evidence="3">The sequence shown here is derived from an EMBL/GenBank/DDBJ whole genome shotgun (WGS) entry which is preliminary data.</text>
</comment>
<protein>
    <recommendedName>
        <fullName evidence="2">Peptidase M12A domain-containing protein</fullName>
    </recommendedName>
</protein>
<dbReference type="Gene3D" id="3.40.390.10">
    <property type="entry name" value="Collagenase (Catalytic Domain)"/>
    <property type="match status" value="1"/>
</dbReference>
<proteinExistence type="predicted"/>
<name>A0A8S1B946_ARCPL</name>
<reference evidence="3 4" key="1">
    <citation type="submission" date="2020-04" db="EMBL/GenBank/DDBJ databases">
        <authorList>
            <person name="Wallbank WR R."/>
            <person name="Pardo Diaz C."/>
            <person name="Kozak K."/>
            <person name="Martin S."/>
            <person name="Jiggins C."/>
            <person name="Moest M."/>
            <person name="Warren A I."/>
            <person name="Byers J.R.P. K."/>
            <person name="Montejo-Kovacevich G."/>
            <person name="Yen C E."/>
        </authorList>
    </citation>
    <scope>NUCLEOTIDE SEQUENCE [LARGE SCALE GENOMIC DNA]</scope>
</reference>
<dbReference type="EMBL" id="CADEBD010000620">
    <property type="protein sequence ID" value="CAB3258274.1"/>
    <property type="molecule type" value="Genomic_DNA"/>
</dbReference>
<dbReference type="GO" id="GO:0004222">
    <property type="term" value="F:metalloendopeptidase activity"/>
    <property type="evidence" value="ECO:0007669"/>
    <property type="project" value="InterPro"/>
</dbReference>
<dbReference type="InterPro" id="IPR024079">
    <property type="entry name" value="MetalloPept_cat_dom_sf"/>
</dbReference>
<dbReference type="Pfam" id="PF01400">
    <property type="entry name" value="Astacin"/>
    <property type="match status" value="1"/>
</dbReference>
<dbReference type="InterPro" id="IPR001506">
    <property type="entry name" value="Peptidase_M12A"/>
</dbReference>
<dbReference type="OrthoDB" id="424302at2759"/>
<evidence type="ECO:0000313" key="3">
    <source>
        <dbReference type="EMBL" id="CAB3258274.1"/>
    </source>
</evidence>
<evidence type="ECO:0000256" key="1">
    <source>
        <dbReference type="ARBA" id="ARBA00001947"/>
    </source>
</evidence>
<dbReference type="SUPFAM" id="SSF55486">
    <property type="entry name" value="Metalloproteases ('zincins'), catalytic domain"/>
    <property type="match status" value="1"/>
</dbReference>
<sequence>MFWPNGTIPFYIKPDHFDKEQSVAIMTALSIFAFKTCLKFMPVLEPPNGNVRVMTFVNPNGHRRCQIDTKGSSVYENFKVTLGYDCLKSPQIDMMIMKALGFPFEHNRLCRDLYINVMMENVEPGAFSTGWISGYAIPASARPTTASVRSPASHPRLAEPLTQPSTPHPFLSSCPIYLALLTA</sequence>
<organism evidence="3 4">
    <name type="scientific">Arctia plantaginis</name>
    <name type="common">Wood tiger moth</name>
    <name type="synonym">Phalaena plantaginis</name>
    <dbReference type="NCBI Taxonomy" id="874455"/>
    <lineage>
        <taxon>Eukaryota</taxon>
        <taxon>Metazoa</taxon>
        <taxon>Ecdysozoa</taxon>
        <taxon>Arthropoda</taxon>
        <taxon>Hexapoda</taxon>
        <taxon>Insecta</taxon>
        <taxon>Pterygota</taxon>
        <taxon>Neoptera</taxon>
        <taxon>Endopterygota</taxon>
        <taxon>Lepidoptera</taxon>
        <taxon>Glossata</taxon>
        <taxon>Ditrysia</taxon>
        <taxon>Noctuoidea</taxon>
        <taxon>Erebidae</taxon>
        <taxon>Arctiinae</taxon>
        <taxon>Arctia</taxon>
    </lineage>
</organism>
<gene>
    <name evidence="3" type="ORF">APLA_LOCUS16207</name>
</gene>
<dbReference type="GO" id="GO:0006508">
    <property type="term" value="P:proteolysis"/>
    <property type="evidence" value="ECO:0007669"/>
    <property type="project" value="InterPro"/>
</dbReference>
<comment type="cofactor">
    <cofactor evidence="1">
        <name>Zn(2+)</name>
        <dbReference type="ChEBI" id="CHEBI:29105"/>
    </cofactor>
</comment>
<evidence type="ECO:0000313" key="4">
    <source>
        <dbReference type="Proteomes" id="UP000494256"/>
    </source>
</evidence>